<dbReference type="AlphaFoldDB" id="F4X7C9"/>
<sequence length="189" mass="21347">MFQGHGSPPLRSNLELGIYPSSQQLGQTVIRSQLKASMDQHVHAVSSMTSYFSWSYLQPRYIETPEKRRKNKKAARTQHPQRYCPPSFLVKRMSLSDDKIELGVPARLNLRVLTVLTEICKNVVVFYTELMTTAQPRQPNPTNASLSIPVSLVPRQLAVRKYPRGQGGLLENKVNRSGDENQMNQAPDA</sequence>
<dbReference type="EMBL" id="GL888828">
    <property type="protein sequence ID" value="EGI57741.1"/>
    <property type="molecule type" value="Genomic_DNA"/>
</dbReference>
<name>F4X7C9_ACREC</name>
<organism evidence="3">
    <name type="scientific">Acromyrmex echinatior</name>
    <name type="common">Panamanian leafcutter ant</name>
    <name type="synonym">Acromyrmex octospinosus echinatior</name>
    <dbReference type="NCBI Taxonomy" id="103372"/>
    <lineage>
        <taxon>Eukaryota</taxon>
        <taxon>Metazoa</taxon>
        <taxon>Ecdysozoa</taxon>
        <taxon>Arthropoda</taxon>
        <taxon>Hexapoda</taxon>
        <taxon>Insecta</taxon>
        <taxon>Pterygota</taxon>
        <taxon>Neoptera</taxon>
        <taxon>Endopterygota</taxon>
        <taxon>Hymenoptera</taxon>
        <taxon>Apocrita</taxon>
        <taxon>Aculeata</taxon>
        <taxon>Formicoidea</taxon>
        <taxon>Formicidae</taxon>
        <taxon>Myrmicinae</taxon>
        <taxon>Acromyrmex</taxon>
    </lineage>
</organism>
<feature type="region of interest" description="Disordered" evidence="1">
    <location>
        <begin position="167"/>
        <end position="189"/>
    </location>
</feature>
<reference evidence="2" key="1">
    <citation type="submission" date="2011-02" db="EMBL/GenBank/DDBJ databases">
        <title>The genome of the leaf-cutting ant Acromyrmex echinatior suggests key adaptations to social evolution and fungus farming.</title>
        <authorList>
            <person name="Nygaard S."/>
            <person name="Zhang G."/>
        </authorList>
    </citation>
    <scope>NUCLEOTIDE SEQUENCE</scope>
</reference>
<evidence type="ECO:0000313" key="2">
    <source>
        <dbReference type="EMBL" id="EGI57741.1"/>
    </source>
</evidence>
<proteinExistence type="predicted"/>
<keyword evidence="3" id="KW-1185">Reference proteome</keyword>
<evidence type="ECO:0000313" key="3">
    <source>
        <dbReference type="Proteomes" id="UP000007755"/>
    </source>
</evidence>
<feature type="compositionally biased region" description="Polar residues" evidence="1">
    <location>
        <begin position="180"/>
        <end position="189"/>
    </location>
</feature>
<protein>
    <submittedName>
        <fullName evidence="2">Uncharacterized protein</fullName>
    </submittedName>
</protein>
<dbReference type="Proteomes" id="UP000007755">
    <property type="component" value="Unassembled WGS sequence"/>
</dbReference>
<evidence type="ECO:0000256" key="1">
    <source>
        <dbReference type="SAM" id="MobiDB-lite"/>
    </source>
</evidence>
<gene>
    <name evidence="2" type="ORF">G5I_14269</name>
</gene>
<accession>F4X7C9</accession>
<dbReference type="InParanoid" id="F4X7C9"/>